<organism evidence="1 2">
    <name type="scientific">Actinomadura montaniterrae</name>
    <dbReference type="NCBI Taxonomy" id="1803903"/>
    <lineage>
        <taxon>Bacteria</taxon>
        <taxon>Bacillati</taxon>
        <taxon>Actinomycetota</taxon>
        <taxon>Actinomycetes</taxon>
        <taxon>Streptosporangiales</taxon>
        <taxon>Thermomonosporaceae</taxon>
        <taxon>Actinomadura</taxon>
    </lineage>
</organism>
<evidence type="ECO:0000313" key="1">
    <source>
        <dbReference type="EMBL" id="KAB2370809.1"/>
    </source>
</evidence>
<comment type="caution">
    <text evidence="1">The sequence shown here is derived from an EMBL/GenBank/DDBJ whole genome shotgun (WGS) entry which is preliminary data.</text>
</comment>
<accession>A0A6L3VP59</accession>
<name>A0A6L3VP59_9ACTN</name>
<evidence type="ECO:0000313" key="2">
    <source>
        <dbReference type="Proteomes" id="UP000483004"/>
    </source>
</evidence>
<sequence>MIPVWPLVGLAFGVALGFAGAFGGFGPFFIVLFLGCLGFLTGRAIEGNLDIRQLFSFNTSRRPR</sequence>
<keyword evidence="2" id="KW-1185">Reference proteome</keyword>
<gene>
    <name evidence="1" type="ORF">F9B16_34080</name>
</gene>
<dbReference type="Proteomes" id="UP000483004">
    <property type="component" value="Unassembled WGS sequence"/>
</dbReference>
<proteinExistence type="predicted"/>
<dbReference type="RefSeq" id="WP_151544334.1">
    <property type="nucleotide sequence ID" value="NZ_WBMR01000139.1"/>
</dbReference>
<dbReference type="EMBL" id="WBMR01000139">
    <property type="protein sequence ID" value="KAB2370809.1"/>
    <property type="molecule type" value="Genomic_DNA"/>
</dbReference>
<evidence type="ECO:0008006" key="3">
    <source>
        <dbReference type="Google" id="ProtNLM"/>
    </source>
</evidence>
<protein>
    <recommendedName>
        <fullName evidence="3">DUF2273 domain-containing protein</fullName>
    </recommendedName>
</protein>
<dbReference type="AlphaFoldDB" id="A0A6L3VP59"/>
<reference evidence="1 2" key="1">
    <citation type="submission" date="2019-09" db="EMBL/GenBank/DDBJ databases">
        <title>Actinomadura physcomitrii sp. nov., a novel actinomycete isolated from moss [Physcomitrium sphaericum (Ludw) Fuernr].</title>
        <authorList>
            <person name="Liu C."/>
            <person name="Zhuang X."/>
        </authorList>
    </citation>
    <scope>NUCLEOTIDE SEQUENCE [LARGE SCALE GENOMIC DNA]</scope>
    <source>
        <strain evidence="1 2">CYP1-1B</strain>
    </source>
</reference>